<dbReference type="EMBL" id="WKPR01000001">
    <property type="protein sequence ID" value="MSB18126.1"/>
    <property type="molecule type" value="Genomic_DNA"/>
</dbReference>
<dbReference type="AlphaFoldDB" id="A0A6I2QYX7"/>
<dbReference type="Pfam" id="PF16326">
    <property type="entry name" value="ABC_tran_CTD"/>
    <property type="match status" value="1"/>
</dbReference>
<feature type="domain" description="ABC transporter" evidence="5">
    <location>
        <begin position="281"/>
        <end position="497"/>
    </location>
</feature>
<evidence type="ECO:0000313" key="7">
    <source>
        <dbReference type="Proteomes" id="UP000434475"/>
    </source>
</evidence>
<dbReference type="InterPro" id="IPR017871">
    <property type="entry name" value="ABC_transporter-like_CS"/>
</dbReference>
<comment type="caution">
    <text evidence="6">The sequence shown here is derived from an EMBL/GenBank/DDBJ whole genome shotgun (WGS) entry which is preliminary data.</text>
</comment>
<evidence type="ECO:0000256" key="2">
    <source>
        <dbReference type="ARBA" id="ARBA00022840"/>
    </source>
</evidence>
<evidence type="ECO:0000256" key="4">
    <source>
        <dbReference type="SAM" id="MobiDB-lite"/>
    </source>
</evidence>
<keyword evidence="3" id="KW-0175">Coiled coil</keyword>
<dbReference type="SUPFAM" id="SSF52540">
    <property type="entry name" value="P-loop containing nucleoside triphosphate hydrolases"/>
    <property type="match status" value="2"/>
</dbReference>
<feature type="coiled-coil region" evidence="3">
    <location>
        <begin position="528"/>
        <end position="579"/>
    </location>
</feature>
<dbReference type="Gene3D" id="1.10.287.380">
    <property type="entry name" value="Valyl-tRNA synthetase, C-terminal domain"/>
    <property type="match status" value="1"/>
</dbReference>
<dbReference type="PANTHER" id="PTHR42855:SF1">
    <property type="entry name" value="ABC TRANSPORTER DOMAIN-CONTAINING PROTEIN"/>
    <property type="match status" value="1"/>
</dbReference>
<dbReference type="GO" id="GO:0005524">
    <property type="term" value="F:ATP binding"/>
    <property type="evidence" value="ECO:0007669"/>
    <property type="project" value="UniProtKB-KW"/>
</dbReference>
<dbReference type="Gene3D" id="3.40.50.300">
    <property type="entry name" value="P-loop containing nucleotide triphosphate hydrolases"/>
    <property type="match status" value="2"/>
</dbReference>
<keyword evidence="1" id="KW-0547">Nucleotide-binding</keyword>
<dbReference type="InterPro" id="IPR051309">
    <property type="entry name" value="ABCF_ATPase"/>
</dbReference>
<dbReference type="Pfam" id="PF12848">
    <property type="entry name" value="ABC_tran_Xtn"/>
    <property type="match status" value="1"/>
</dbReference>
<dbReference type="InterPro" id="IPR032781">
    <property type="entry name" value="ABC_tran_Xtn"/>
</dbReference>
<gene>
    <name evidence="6" type="ORF">GKE97_01180</name>
</gene>
<dbReference type="RefSeq" id="WP_172697065.1">
    <property type="nucleotide sequence ID" value="NZ_WKPR01000001.1"/>
</dbReference>
<feature type="domain" description="ABC transporter" evidence="5">
    <location>
        <begin position="3"/>
        <end position="217"/>
    </location>
</feature>
<dbReference type="SMART" id="SM00382">
    <property type="entry name" value="AAA"/>
    <property type="match status" value="2"/>
</dbReference>
<dbReference type="InterPro" id="IPR037118">
    <property type="entry name" value="Val-tRNA_synth_C_sf"/>
</dbReference>
<dbReference type="PROSITE" id="PS00211">
    <property type="entry name" value="ABC_TRANSPORTER_1"/>
    <property type="match status" value="2"/>
</dbReference>
<dbReference type="CDD" id="cd03221">
    <property type="entry name" value="ABCF_EF-3"/>
    <property type="match status" value="2"/>
</dbReference>
<dbReference type="Proteomes" id="UP000434475">
    <property type="component" value="Unassembled WGS sequence"/>
</dbReference>
<dbReference type="GO" id="GO:0016887">
    <property type="term" value="F:ATP hydrolysis activity"/>
    <property type="evidence" value="ECO:0007669"/>
    <property type="project" value="InterPro"/>
</dbReference>
<dbReference type="InterPro" id="IPR003439">
    <property type="entry name" value="ABC_transporter-like_ATP-bd"/>
</dbReference>
<evidence type="ECO:0000256" key="3">
    <source>
        <dbReference type="SAM" id="Coils"/>
    </source>
</evidence>
<dbReference type="InterPro" id="IPR003593">
    <property type="entry name" value="AAA+_ATPase"/>
</dbReference>
<evidence type="ECO:0000256" key="1">
    <source>
        <dbReference type="ARBA" id="ARBA00022741"/>
    </source>
</evidence>
<keyword evidence="2 6" id="KW-0067">ATP-binding</keyword>
<dbReference type="FunFam" id="3.40.50.300:FF:000011">
    <property type="entry name" value="Putative ABC transporter ATP-binding component"/>
    <property type="match status" value="1"/>
</dbReference>
<dbReference type="InterPro" id="IPR032524">
    <property type="entry name" value="ABC_tran_C"/>
</dbReference>
<evidence type="ECO:0000259" key="5">
    <source>
        <dbReference type="PROSITE" id="PS50893"/>
    </source>
</evidence>
<dbReference type="GO" id="GO:0003677">
    <property type="term" value="F:DNA binding"/>
    <property type="evidence" value="ECO:0007669"/>
    <property type="project" value="InterPro"/>
</dbReference>
<dbReference type="PROSITE" id="PS50893">
    <property type="entry name" value="ABC_TRANSPORTER_2"/>
    <property type="match status" value="2"/>
</dbReference>
<protein>
    <submittedName>
        <fullName evidence="6">ATP-binding cassette domain-containing protein</fullName>
    </submittedName>
</protein>
<dbReference type="Pfam" id="PF00005">
    <property type="entry name" value="ABC_tran"/>
    <property type="match status" value="2"/>
</dbReference>
<evidence type="ECO:0000313" key="6">
    <source>
        <dbReference type="EMBL" id="MSB18126.1"/>
    </source>
</evidence>
<sequence length="593" mass="66115">MLLSAEQLTKSYGARVLLDGVSFYLERGDKVGIIGVNGAGKSTLLRLLAGAEEPDGGTVRLDPGVRMEYLPQNPVFQGERTVLEQVLLGLNDADRSLAEYEARTILNRLGVSRFEQSVGNLSGGERRRVALAAVLARPCDVLILDEPTNHLDNDMVLWLEDYLRAWKGALVMVTHDRYFLERIVGRMAEVEDGRLFTYEGNYDKYLERKAARLESERASERKRQAILRREYQWVMQGPTARGTKSRERLERYEALKAQSGPAEKSTLELNARASRLGKKTIECRGVTKGFGGRTVVRDFDCMLLRDDRIGIVGANGSGKSTLLNLLAGELAPDAGAVETGETVRVGYFRQEVPDMDGDTRVIDYVKEIGNRIETGEGMLTASQLLEQFLFPAEAQWSPIRKLSGGEKRRLFLLSVLAAAPNVLLLDEPTNDLDIQTLSVLEDYLDSFPGAVVAVSHDRYFLDRVVRRVFAVEGDGSVRGYPGGYTEYLEARRAAGQPAARSPKPAEPKAARPQGAKKLKFSYKEQREFETIDADIAALEAELAQVQAEQEEKATDYVALQSLQERQAELEAALEEKMERWVYLNDLAEQISNQ</sequence>
<organism evidence="6 7">
    <name type="scientific">Flavonifractor plautii</name>
    <name type="common">Fusobacterium plautii</name>
    <dbReference type="NCBI Taxonomy" id="292800"/>
    <lineage>
        <taxon>Bacteria</taxon>
        <taxon>Bacillati</taxon>
        <taxon>Bacillota</taxon>
        <taxon>Clostridia</taxon>
        <taxon>Eubacteriales</taxon>
        <taxon>Oscillospiraceae</taxon>
        <taxon>Flavonifractor</taxon>
    </lineage>
</organism>
<accession>A0A6I2QYX7</accession>
<name>A0A6I2QYX7_FLAPL</name>
<dbReference type="InterPro" id="IPR027417">
    <property type="entry name" value="P-loop_NTPase"/>
</dbReference>
<reference evidence="6 7" key="1">
    <citation type="journal article" date="2019" name="Nat. Med.">
        <title>A library of human gut bacterial isolates paired with longitudinal multiomics data enables mechanistic microbiome research.</title>
        <authorList>
            <person name="Poyet M."/>
            <person name="Groussin M."/>
            <person name="Gibbons S.M."/>
            <person name="Avila-Pacheco J."/>
            <person name="Jiang X."/>
            <person name="Kearney S.M."/>
            <person name="Perrotta A.R."/>
            <person name="Berdy B."/>
            <person name="Zhao S."/>
            <person name="Lieberman T.D."/>
            <person name="Swanson P.K."/>
            <person name="Smith M."/>
            <person name="Roesemann S."/>
            <person name="Alexander J.E."/>
            <person name="Rich S.A."/>
            <person name="Livny J."/>
            <person name="Vlamakis H."/>
            <person name="Clish C."/>
            <person name="Bullock K."/>
            <person name="Deik A."/>
            <person name="Scott J."/>
            <person name="Pierce K.A."/>
            <person name="Xavier R.J."/>
            <person name="Alm E.J."/>
        </authorList>
    </citation>
    <scope>NUCLEOTIDE SEQUENCE [LARGE SCALE GENOMIC DNA]</scope>
    <source>
        <strain evidence="6 7">BIOML-A2</strain>
    </source>
</reference>
<feature type="region of interest" description="Disordered" evidence="4">
    <location>
        <begin position="491"/>
        <end position="516"/>
    </location>
</feature>
<proteinExistence type="predicted"/>
<dbReference type="PANTHER" id="PTHR42855">
    <property type="entry name" value="ABC TRANSPORTER ATP-BINDING SUBUNIT"/>
    <property type="match status" value="1"/>
</dbReference>